<evidence type="ECO:0000313" key="2">
    <source>
        <dbReference type="Proteomes" id="UP000218824"/>
    </source>
</evidence>
<protein>
    <submittedName>
        <fullName evidence="1">Uncharacterized protein</fullName>
    </submittedName>
</protein>
<evidence type="ECO:0000313" key="1">
    <source>
        <dbReference type="EMBL" id="BAV95737.1"/>
    </source>
</evidence>
<dbReference type="AlphaFoldDB" id="A0AAU9AB15"/>
<dbReference type="Proteomes" id="UP000218824">
    <property type="component" value="Chromosome"/>
</dbReference>
<dbReference type="KEGG" id="lem:LEN_0250"/>
<name>A0AAU9AB15_LYSEN</name>
<reference evidence="1 2" key="1">
    <citation type="journal article" date="2017" name="DNA Res.">
        <title>Complete genome sequence and expression profile of the commercial lytic enzyme producer Lysobacter enzymogenes M497-1.</title>
        <authorList>
            <person name="Takami H."/>
            <person name="Toyoda A."/>
            <person name="Uchiyama I."/>
            <person name="Itoh T."/>
            <person name="Takaki Y."/>
            <person name="Arai W."/>
            <person name="Nishi S."/>
            <person name="Kawai M."/>
            <person name="Shinya K."/>
            <person name="Ikeda H."/>
        </authorList>
    </citation>
    <scope>NUCLEOTIDE SEQUENCE [LARGE SCALE GENOMIC DNA]</scope>
    <source>
        <strain evidence="1 2">M497-1</strain>
    </source>
</reference>
<gene>
    <name evidence="1" type="ORF">LEN_0250</name>
</gene>
<accession>A0AAU9AB15</accession>
<organism evidence="1 2">
    <name type="scientific">Lysobacter enzymogenes</name>
    <dbReference type="NCBI Taxonomy" id="69"/>
    <lineage>
        <taxon>Bacteria</taxon>
        <taxon>Pseudomonadati</taxon>
        <taxon>Pseudomonadota</taxon>
        <taxon>Gammaproteobacteria</taxon>
        <taxon>Lysobacterales</taxon>
        <taxon>Lysobacteraceae</taxon>
        <taxon>Lysobacter</taxon>
    </lineage>
</organism>
<dbReference type="EMBL" id="AP014940">
    <property type="protein sequence ID" value="BAV95737.1"/>
    <property type="molecule type" value="Genomic_DNA"/>
</dbReference>
<proteinExistence type="predicted"/>
<sequence>MYKSATSLGQSGEHQQFQIADSPCIKVRKFKARVCAKQIDSKIGEFSVFFSANQKEFGLHQAADRGTVAATHIKRTDLVGGPTEVVTGRQMH</sequence>